<gene>
    <name evidence="2" type="ORF">ETSY2_06175</name>
</gene>
<proteinExistence type="predicted"/>
<keyword evidence="3" id="KW-1185">Reference proteome</keyword>
<protein>
    <submittedName>
        <fullName evidence="2">DNA-binding protein</fullName>
    </submittedName>
</protein>
<evidence type="ECO:0000313" key="2">
    <source>
        <dbReference type="EMBL" id="ETX08303.1"/>
    </source>
</evidence>
<dbReference type="PATRIC" id="fig|1429439.4.peg.1061"/>
<dbReference type="GO" id="GO:0006355">
    <property type="term" value="P:regulation of DNA-templated transcription"/>
    <property type="evidence" value="ECO:0007669"/>
    <property type="project" value="InterPro"/>
</dbReference>
<dbReference type="EMBL" id="AZHX01000250">
    <property type="protein sequence ID" value="ETX08303.1"/>
    <property type="molecule type" value="Genomic_DNA"/>
</dbReference>
<sequence length="119" mass="13628">MEIRPIKTEADYKNALANIERLWGAEVNTPGGDTLDILLTLVEAYENRHHPIDPPDPIEAIKFRMEQMGLSRKDLEPYIGNRGRVSEVLNRQRALSLNMIRRLHTHLHIPLESLIGPSE</sequence>
<accession>W4MDM8</accession>
<name>W4MDM8_9BACT</name>
<feature type="domain" description="HTH cro/C1-type" evidence="1">
    <location>
        <begin position="61"/>
        <end position="114"/>
    </location>
</feature>
<dbReference type="PROSITE" id="PS50943">
    <property type="entry name" value="HTH_CROC1"/>
    <property type="match status" value="1"/>
</dbReference>
<dbReference type="PANTHER" id="PTHR40455">
    <property type="entry name" value="ANTITOXIN HIGA"/>
    <property type="match status" value="1"/>
</dbReference>
<dbReference type="GO" id="GO:0001046">
    <property type="term" value="F:core promoter sequence-specific DNA binding"/>
    <property type="evidence" value="ECO:0007669"/>
    <property type="project" value="TreeGrafter"/>
</dbReference>
<dbReference type="InterPro" id="IPR001387">
    <property type="entry name" value="Cro/C1-type_HTH"/>
</dbReference>
<dbReference type="Gene3D" id="1.10.260.40">
    <property type="entry name" value="lambda repressor-like DNA-binding domains"/>
    <property type="match status" value="1"/>
</dbReference>
<reference evidence="2 3" key="1">
    <citation type="journal article" date="2014" name="Nature">
        <title>An environmental bacterial taxon with a large and distinct metabolic repertoire.</title>
        <authorList>
            <person name="Wilson M.C."/>
            <person name="Mori T."/>
            <person name="Ruckert C."/>
            <person name="Uria A.R."/>
            <person name="Helf M.J."/>
            <person name="Takada K."/>
            <person name="Gernert C."/>
            <person name="Steffens U.A."/>
            <person name="Heycke N."/>
            <person name="Schmitt S."/>
            <person name="Rinke C."/>
            <person name="Helfrich E.J."/>
            <person name="Brachmann A.O."/>
            <person name="Gurgui C."/>
            <person name="Wakimoto T."/>
            <person name="Kracht M."/>
            <person name="Crusemann M."/>
            <person name="Hentschel U."/>
            <person name="Abe I."/>
            <person name="Matsunaga S."/>
            <person name="Kalinowski J."/>
            <person name="Takeyama H."/>
            <person name="Piel J."/>
        </authorList>
    </citation>
    <scope>NUCLEOTIDE SEQUENCE [LARGE SCALE GENOMIC DNA]</scope>
    <source>
        <strain evidence="3">TSY2</strain>
    </source>
</reference>
<dbReference type="AlphaFoldDB" id="W4MDM8"/>
<dbReference type="PANTHER" id="PTHR40455:SF1">
    <property type="entry name" value="ANTITOXIN HIGA"/>
    <property type="match status" value="1"/>
</dbReference>
<evidence type="ECO:0000259" key="1">
    <source>
        <dbReference type="PROSITE" id="PS50943"/>
    </source>
</evidence>
<keyword evidence="2" id="KW-0238">DNA-binding</keyword>
<dbReference type="Proteomes" id="UP000019140">
    <property type="component" value="Unassembled WGS sequence"/>
</dbReference>
<organism evidence="2 3">
    <name type="scientific">Candidatus Entotheonella gemina</name>
    <dbReference type="NCBI Taxonomy" id="1429439"/>
    <lineage>
        <taxon>Bacteria</taxon>
        <taxon>Pseudomonadati</taxon>
        <taxon>Nitrospinota/Tectimicrobiota group</taxon>
        <taxon>Candidatus Tectimicrobiota</taxon>
        <taxon>Candidatus Entotheonellia</taxon>
        <taxon>Candidatus Entotheonellales</taxon>
        <taxon>Candidatus Entotheonellaceae</taxon>
        <taxon>Candidatus Entotheonella</taxon>
    </lineage>
</organism>
<dbReference type="HOGENOM" id="CLU_125852_2_0_7"/>
<comment type="caution">
    <text evidence="2">The sequence shown here is derived from an EMBL/GenBank/DDBJ whole genome shotgun (WGS) entry which is preliminary data.</text>
</comment>
<dbReference type="InterPro" id="IPR039060">
    <property type="entry name" value="Antitox_HigA"/>
</dbReference>
<evidence type="ECO:0000313" key="3">
    <source>
        <dbReference type="Proteomes" id="UP000019140"/>
    </source>
</evidence>
<dbReference type="InterPro" id="IPR010982">
    <property type="entry name" value="Lambda_DNA-bd_dom_sf"/>
</dbReference>
<dbReference type="SUPFAM" id="SSF47413">
    <property type="entry name" value="lambda repressor-like DNA-binding domains"/>
    <property type="match status" value="1"/>
</dbReference>